<sequence>MMHEFRVRWYQRAFHEALVQQKKKRLIEIAHRRWGKDEIVLNGFRELSQKRIGTYWHCFPEYAQARKAIWNGINGRTGKRRIDEAFPPEIRKRVNDNDMFIETVWGSTWQLLGSDRYNATVGSGPVGIAYSEWALCNPAAWAYHKPMIEETDGTAAFITTPRGNNHAKTMYQRAVGNDQWFAQLSSIHETKALSAEQLAESLEEYKDLYGADLGLAMFEQEYYCSFAGAMVGAYYGSEMNSAEREGRIKTFQIDPRYPVHTAWDLGKAANNPIWCFQVIPGEAGPRIVDFYRPDSDDLEEWVKWLDGKGYKGNDYVPHDILVAEWGSKRTRFETLKLLGRRPVRVAKVSVAEGIHASRQTIKVAVFDSERCELGIEGLKQFRREWDDELKVFRDNPVKDWCEHIASSFRYLSLAWKMAKPKDEPPPQPKELVYQVGPTGLIRGNMSVKEAVEAMVKRRRQRDG</sequence>
<reference evidence="1 2" key="1">
    <citation type="submission" date="2019-09" db="EMBL/GenBank/DDBJ databases">
        <title>Taxonomic organization of the family Brucellaceae based on a phylogenomic approach.</title>
        <authorList>
            <person name="Leclercq S."/>
            <person name="Cloeckaert A."/>
            <person name="Zygmunt M.S."/>
        </authorList>
    </citation>
    <scope>NUCLEOTIDE SEQUENCE [LARGE SCALE GENOMIC DNA]</scope>
    <source>
        <strain evidence="1 2">TA93</strain>
    </source>
</reference>
<dbReference type="Proteomes" id="UP000460650">
    <property type="component" value="Unassembled WGS sequence"/>
</dbReference>
<evidence type="ECO:0008006" key="3">
    <source>
        <dbReference type="Google" id="ProtNLM"/>
    </source>
</evidence>
<proteinExistence type="predicted"/>
<gene>
    <name evidence="1" type="ORF">F9K94_17415</name>
</gene>
<dbReference type="InterPro" id="IPR027417">
    <property type="entry name" value="P-loop_NTPase"/>
</dbReference>
<organism evidence="1 2">
    <name type="scientific">Brucella tritici</name>
    <dbReference type="NCBI Taxonomy" id="94626"/>
    <lineage>
        <taxon>Bacteria</taxon>
        <taxon>Pseudomonadati</taxon>
        <taxon>Pseudomonadota</taxon>
        <taxon>Alphaproteobacteria</taxon>
        <taxon>Hyphomicrobiales</taxon>
        <taxon>Brucellaceae</taxon>
        <taxon>Brucella/Ochrobactrum group</taxon>
        <taxon>Brucella</taxon>
    </lineage>
</organism>
<dbReference type="EMBL" id="WBVY01000004">
    <property type="protein sequence ID" value="KAB2656278.1"/>
    <property type="molecule type" value="Genomic_DNA"/>
</dbReference>
<protein>
    <recommendedName>
        <fullName evidence="3">Terminase</fullName>
    </recommendedName>
</protein>
<dbReference type="Gene3D" id="3.30.420.280">
    <property type="match status" value="1"/>
</dbReference>
<comment type="caution">
    <text evidence="1">The sequence shown here is derived from an EMBL/GenBank/DDBJ whole genome shotgun (WGS) entry which is preliminary data.</text>
</comment>
<name>A0A7V8B1V9_9HYPH</name>
<accession>A0A7V8B1V9</accession>
<dbReference type="AlphaFoldDB" id="A0A7V8B1V9"/>
<evidence type="ECO:0000313" key="1">
    <source>
        <dbReference type="EMBL" id="KAB2656278.1"/>
    </source>
</evidence>
<dbReference type="Gene3D" id="3.40.50.300">
    <property type="entry name" value="P-loop containing nucleotide triphosphate hydrolases"/>
    <property type="match status" value="1"/>
</dbReference>
<evidence type="ECO:0000313" key="2">
    <source>
        <dbReference type="Proteomes" id="UP000460650"/>
    </source>
</evidence>
<dbReference type="RefSeq" id="WP_151647230.1">
    <property type="nucleotide sequence ID" value="NZ_WBVY01000004.1"/>
</dbReference>